<evidence type="ECO:0008006" key="4">
    <source>
        <dbReference type="Google" id="ProtNLM"/>
    </source>
</evidence>
<accession>A0ABP6X1M3</accession>
<dbReference type="Proteomes" id="UP001500630">
    <property type="component" value="Unassembled WGS sequence"/>
</dbReference>
<dbReference type="InterPro" id="IPR011049">
    <property type="entry name" value="Serralysin-like_metalloprot_C"/>
</dbReference>
<keyword evidence="1" id="KW-0732">Signal</keyword>
<dbReference type="EMBL" id="BAABDQ010000009">
    <property type="protein sequence ID" value="GAA3560046.1"/>
    <property type="molecule type" value="Genomic_DNA"/>
</dbReference>
<evidence type="ECO:0000313" key="3">
    <source>
        <dbReference type="Proteomes" id="UP001500630"/>
    </source>
</evidence>
<keyword evidence="3" id="KW-1185">Reference proteome</keyword>
<dbReference type="Gene3D" id="2.150.10.10">
    <property type="entry name" value="Serralysin-like metalloprotease, C-terminal"/>
    <property type="match status" value="1"/>
</dbReference>
<evidence type="ECO:0000256" key="1">
    <source>
        <dbReference type="SAM" id="SignalP"/>
    </source>
</evidence>
<gene>
    <name evidence="2" type="ORF">GCM10022419_045820</name>
</gene>
<feature type="signal peptide" evidence="1">
    <location>
        <begin position="1"/>
        <end position="30"/>
    </location>
</feature>
<protein>
    <recommendedName>
        <fullName evidence="4">Calcium-binding protein</fullName>
    </recommendedName>
</protein>
<organism evidence="2 3">
    <name type="scientific">Nonomuraea rosea</name>
    <dbReference type="NCBI Taxonomy" id="638574"/>
    <lineage>
        <taxon>Bacteria</taxon>
        <taxon>Bacillati</taxon>
        <taxon>Actinomycetota</taxon>
        <taxon>Actinomycetes</taxon>
        <taxon>Streptosporangiales</taxon>
        <taxon>Streptosporangiaceae</taxon>
        <taxon>Nonomuraea</taxon>
    </lineage>
</organism>
<sequence>MRTSKHLARLSLLAAVSTALVGTAGLPGQAASSIVQITSANEVRFVGVDLSDTITATGGGKYVTITANAPLGTGTGCTADDNTDKKVTCTGSDAVPHITLLMAGGNDRVTIQTSIRTFILGQKGDDTYLGASTSVGTKAQFDGGEDVDHADYSGSSSGVLVDMGPGAGDGRLGTDDDNITATVENLTGTNHDDSLRGNNSPNRINGLLGADALRGGGGVDLILANDGAKDKADLSCGTGVDTIEVDTIDPAVSGDCENVNRD</sequence>
<feature type="chain" id="PRO_5045313736" description="Calcium-binding protein" evidence="1">
    <location>
        <begin position="31"/>
        <end position="262"/>
    </location>
</feature>
<reference evidence="3" key="1">
    <citation type="journal article" date="2019" name="Int. J. Syst. Evol. Microbiol.">
        <title>The Global Catalogue of Microorganisms (GCM) 10K type strain sequencing project: providing services to taxonomists for standard genome sequencing and annotation.</title>
        <authorList>
            <consortium name="The Broad Institute Genomics Platform"/>
            <consortium name="The Broad Institute Genome Sequencing Center for Infectious Disease"/>
            <person name="Wu L."/>
            <person name="Ma J."/>
        </authorList>
    </citation>
    <scope>NUCLEOTIDE SEQUENCE [LARGE SCALE GENOMIC DNA]</scope>
    <source>
        <strain evidence="3">JCM 17326</strain>
    </source>
</reference>
<dbReference type="RefSeq" id="WP_345564585.1">
    <property type="nucleotide sequence ID" value="NZ_BAABDQ010000009.1"/>
</dbReference>
<name>A0ABP6X1M3_9ACTN</name>
<comment type="caution">
    <text evidence="2">The sequence shown here is derived from an EMBL/GenBank/DDBJ whole genome shotgun (WGS) entry which is preliminary data.</text>
</comment>
<proteinExistence type="predicted"/>
<dbReference type="SUPFAM" id="SSF51120">
    <property type="entry name" value="beta-Roll"/>
    <property type="match status" value="1"/>
</dbReference>
<evidence type="ECO:0000313" key="2">
    <source>
        <dbReference type="EMBL" id="GAA3560046.1"/>
    </source>
</evidence>